<protein>
    <recommendedName>
        <fullName evidence="1">Protein kinase domain-containing protein</fullName>
    </recommendedName>
</protein>
<dbReference type="EMBL" id="KQ248212">
    <property type="protein sequence ID" value="KNC71739.1"/>
    <property type="molecule type" value="Genomic_DNA"/>
</dbReference>
<gene>
    <name evidence="2" type="ORF">SARC_15715</name>
</gene>
<dbReference type="GO" id="GO:0035556">
    <property type="term" value="P:intracellular signal transduction"/>
    <property type="evidence" value="ECO:0007669"/>
    <property type="project" value="TreeGrafter"/>
</dbReference>
<name>A0A0L0F562_9EUKA</name>
<dbReference type="Gene3D" id="1.10.510.10">
    <property type="entry name" value="Transferase(Phosphotransferase) domain 1"/>
    <property type="match status" value="1"/>
</dbReference>
<dbReference type="SUPFAM" id="SSF56112">
    <property type="entry name" value="Protein kinase-like (PK-like)"/>
    <property type="match status" value="1"/>
</dbReference>
<dbReference type="GO" id="GO:0007259">
    <property type="term" value="P:cell surface receptor signaling pathway via JAK-STAT"/>
    <property type="evidence" value="ECO:0007669"/>
    <property type="project" value="TreeGrafter"/>
</dbReference>
<dbReference type="PANTHER" id="PTHR45807">
    <property type="entry name" value="TYROSINE-PROTEIN KINASE HOPSCOTCH"/>
    <property type="match status" value="1"/>
</dbReference>
<dbReference type="Proteomes" id="UP000054560">
    <property type="component" value="Unassembled WGS sequence"/>
</dbReference>
<dbReference type="RefSeq" id="XP_014145641.1">
    <property type="nucleotide sequence ID" value="XM_014290166.1"/>
</dbReference>
<dbReference type="InterPro" id="IPR051286">
    <property type="entry name" value="JAK"/>
</dbReference>
<feature type="non-terminal residue" evidence="2">
    <location>
        <position position="90"/>
    </location>
</feature>
<dbReference type="InterPro" id="IPR011009">
    <property type="entry name" value="Kinase-like_dom_sf"/>
</dbReference>
<dbReference type="GO" id="GO:0019221">
    <property type="term" value="P:cytokine-mediated signaling pathway"/>
    <property type="evidence" value="ECO:0007669"/>
    <property type="project" value="TreeGrafter"/>
</dbReference>
<dbReference type="GeneID" id="25916219"/>
<dbReference type="InterPro" id="IPR000719">
    <property type="entry name" value="Prot_kinase_dom"/>
</dbReference>
<keyword evidence="3" id="KW-1185">Reference proteome</keyword>
<dbReference type="AlphaFoldDB" id="A0A0L0F562"/>
<dbReference type="OrthoDB" id="9366163at2759"/>
<dbReference type="InterPro" id="IPR001245">
    <property type="entry name" value="Ser-Thr/Tyr_kinase_cat_dom"/>
</dbReference>
<evidence type="ECO:0000313" key="3">
    <source>
        <dbReference type="Proteomes" id="UP000054560"/>
    </source>
</evidence>
<dbReference type="GO" id="GO:0005829">
    <property type="term" value="C:cytosol"/>
    <property type="evidence" value="ECO:0007669"/>
    <property type="project" value="TreeGrafter"/>
</dbReference>
<evidence type="ECO:0000313" key="2">
    <source>
        <dbReference type="EMBL" id="KNC71739.1"/>
    </source>
</evidence>
<dbReference type="Pfam" id="PF07714">
    <property type="entry name" value="PK_Tyr_Ser-Thr"/>
    <property type="match status" value="1"/>
</dbReference>
<accession>A0A0L0F562</accession>
<dbReference type="PANTHER" id="PTHR45807:SF7">
    <property type="entry name" value="TYROSINE-PROTEIN KINASE HOPSCOTCH"/>
    <property type="match status" value="1"/>
</dbReference>
<dbReference type="GO" id="GO:0005524">
    <property type="term" value="F:ATP binding"/>
    <property type="evidence" value="ECO:0007669"/>
    <property type="project" value="InterPro"/>
</dbReference>
<dbReference type="GO" id="GO:0004715">
    <property type="term" value="F:non-membrane spanning protein tyrosine kinase activity"/>
    <property type="evidence" value="ECO:0007669"/>
    <property type="project" value="TreeGrafter"/>
</dbReference>
<dbReference type="GO" id="GO:0005126">
    <property type="term" value="F:cytokine receptor binding"/>
    <property type="evidence" value="ECO:0007669"/>
    <property type="project" value="TreeGrafter"/>
</dbReference>
<evidence type="ECO:0000259" key="1">
    <source>
        <dbReference type="PROSITE" id="PS50011"/>
    </source>
</evidence>
<feature type="domain" description="Protein kinase" evidence="1">
    <location>
        <begin position="1"/>
        <end position="90"/>
    </location>
</feature>
<organism evidence="2 3">
    <name type="scientific">Sphaeroforma arctica JP610</name>
    <dbReference type="NCBI Taxonomy" id="667725"/>
    <lineage>
        <taxon>Eukaryota</taxon>
        <taxon>Ichthyosporea</taxon>
        <taxon>Ichthyophonida</taxon>
        <taxon>Sphaeroforma</taxon>
    </lineage>
</organism>
<dbReference type="PROSITE" id="PS50011">
    <property type="entry name" value="PROTEIN_KINASE_DOM"/>
    <property type="match status" value="1"/>
</dbReference>
<dbReference type="GO" id="GO:0030154">
    <property type="term" value="P:cell differentiation"/>
    <property type="evidence" value="ECO:0007669"/>
    <property type="project" value="TreeGrafter"/>
</dbReference>
<sequence length="90" mass="10443">MNMNGFQELRTLDEAAEEALTREVEIMKMLDHPHIVYYLGITKQIKTMMPCMVLEYLPMGSLYDFLKKRRTSDQNLPISALTILAHQLAQ</sequence>
<reference evidence="2 3" key="1">
    <citation type="submission" date="2011-02" db="EMBL/GenBank/DDBJ databases">
        <title>The Genome Sequence of Sphaeroforma arctica JP610.</title>
        <authorList>
            <consortium name="The Broad Institute Genome Sequencing Platform"/>
            <person name="Russ C."/>
            <person name="Cuomo C."/>
            <person name="Young S.K."/>
            <person name="Zeng Q."/>
            <person name="Gargeya S."/>
            <person name="Alvarado L."/>
            <person name="Berlin A."/>
            <person name="Chapman S.B."/>
            <person name="Chen Z."/>
            <person name="Freedman E."/>
            <person name="Gellesch M."/>
            <person name="Goldberg J."/>
            <person name="Griggs A."/>
            <person name="Gujja S."/>
            <person name="Heilman E."/>
            <person name="Heiman D."/>
            <person name="Howarth C."/>
            <person name="Mehta T."/>
            <person name="Neiman D."/>
            <person name="Pearson M."/>
            <person name="Roberts A."/>
            <person name="Saif S."/>
            <person name="Shea T."/>
            <person name="Shenoy N."/>
            <person name="Sisk P."/>
            <person name="Stolte C."/>
            <person name="Sykes S."/>
            <person name="White J."/>
            <person name="Yandava C."/>
            <person name="Burger G."/>
            <person name="Gray M.W."/>
            <person name="Holland P.W.H."/>
            <person name="King N."/>
            <person name="Lang F.B.F."/>
            <person name="Roger A.J."/>
            <person name="Ruiz-Trillo I."/>
            <person name="Haas B."/>
            <person name="Nusbaum C."/>
            <person name="Birren B."/>
        </authorList>
    </citation>
    <scope>NUCLEOTIDE SEQUENCE [LARGE SCALE GENOMIC DNA]</scope>
    <source>
        <strain evidence="2 3">JP610</strain>
    </source>
</reference>
<proteinExistence type="predicted"/>